<evidence type="ECO:0000313" key="4">
    <source>
        <dbReference type="Proteomes" id="UP000283509"/>
    </source>
</evidence>
<feature type="domain" description="PDZ" evidence="2">
    <location>
        <begin position="447"/>
        <end position="512"/>
    </location>
</feature>
<feature type="region of interest" description="Disordered" evidence="1">
    <location>
        <begin position="730"/>
        <end position="763"/>
    </location>
</feature>
<dbReference type="STRING" id="6689.A0A3R7MAQ6"/>
<dbReference type="GO" id="GO:0007186">
    <property type="term" value="P:G protein-coupled receptor signaling pathway"/>
    <property type="evidence" value="ECO:0007669"/>
    <property type="project" value="TreeGrafter"/>
</dbReference>
<organism evidence="3 4">
    <name type="scientific">Penaeus vannamei</name>
    <name type="common">Whiteleg shrimp</name>
    <name type="synonym">Litopenaeus vannamei</name>
    <dbReference type="NCBI Taxonomy" id="6689"/>
    <lineage>
        <taxon>Eukaryota</taxon>
        <taxon>Metazoa</taxon>
        <taxon>Ecdysozoa</taxon>
        <taxon>Arthropoda</taxon>
        <taxon>Crustacea</taxon>
        <taxon>Multicrustacea</taxon>
        <taxon>Malacostraca</taxon>
        <taxon>Eumalacostraca</taxon>
        <taxon>Eucarida</taxon>
        <taxon>Decapoda</taxon>
        <taxon>Dendrobranchiata</taxon>
        <taxon>Penaeoidea</taxon>
        <taxon>Penaeidae</taxon>
        <taxon>Penaeus</taxon>
    </lineage>
</organism>
<feature type="compositionally biased region" description="Low complexity" evidence="1">
    <location>
        <begin position="7"/>
        <end position="20"/>
    </location>
</feature>
<feature type="region of interest" description="Disordered" evidence="1">
    <location>
        <begin position="526"/>
        <end position="556"/>
    </location>
</feature>
<reference evidence="3 4" key="2">
    <citation type="submission" date="2019-01" db="EMBL/GenBank/DDBJ databases">
        <title>The decoding of complex shrimp genome reveals the adaptation for benthos swimmer, frequently molting mechanism and breeding impact on genome.</title>
        <authorList>
            <person name="Sun Y."/>
            <person name="Gao Y."/>
            <person name="Yu Y."/>
        </authorList>
    </citation>
    <scope>NUCLEOTIDE SEQUENCE [LARGE SCALE GENOMIC DNA]</scope>
    <source>
        <tissue evidence="3">Muscle</tissue>
    </source>
</reference>
<feature type="compositionally biased region" description="Pro residues" evidence="1">
    <location>
        <begin position="21"/>
        <end position="42"/>
    </location>
</feature>
<feature type="region of interest" description="Disordered" evidence="1">
    <location>
        <begin position="1"/>
        <end position="42"/>
    </location>
</feature>
<keyword evidence="4" id="KW-1185">Reference proteome</keyword>
<feature type="compositionally biased region" description="Polar residues" evidence="1">
    <location>
        <begin position="632"/>
        <end position="653"/>
    </location>
</feature>
<dbReference type="EMBL" id="QCYY01001504">
    <property type="protein sequence ID" value="ROT77604.1"/>
    <property type="molecule type" value="Genomic_DNA"/>
</dbReference>
<gene>
    <name evidence="3" type="ORF">C7M84_003736</name>
</gene>
<comment type="caution">
    <text evidence="3">The sequence shown here is derived from an EMBL/GenBank/DDBJ whole genome shotgun (WGS) entry which is preliminary data.</text>
</comment>
<feature type="region of interest" description="Disordered" evidence="1">
    <location>
        <begin position="333"/>
        <end position="359"/>
    </location>
</feature>
<feature type="region of interest" description="Disordered" evidence="1">
    <location>
        <begin position="84"/>
        <end position="243"/>
    </location>
</feature>
<reference evidence="3 4" key="1">
    <citation type="submission" date="2018-04" db="EMBL/GenBank/DDBJ databases">
        <authorList>
            <person name="Zhang X."/>
            <person name="Yuan J."/>
            <person name="Li F."/>
            <person name="Xiang J."/>
        </authorList>
    </citation>
    <scope>NUCLEOTIDE SEQUENCE [LARGE SCALE GENOMIC DNA]</scope>
    <source>
        <tissue evidence="3">Muscle</tissue>
    </source>
</reference>
<feature type="compositionally biased region" description="Polar residues" evidence="1">
    <location>
        <begin position="670"/>
        <end position="693"/>
    </location>
</feature>
<feature type="compositionally biased region" description="Low complexity" evidence="1">
    <location>
        <begin position="193"/>
        <end position="203"/>
    </location>
</feature>
<dbReference type="Pfam" id="PF00595">
    <property type="entry name" value="PDZ"/>
    <property type="match status" value="1"/>
</dbReference>
<feature type="compositionally biased region" description="Pro residues" evidence="1">
    <location>
        <begin position="135"/>
        <end position="188"/>
    </location>
</feature>
<dbReference type="OrthoDB" id="2272012at2759"/>
<dbReference type="InterPro" id="IPR001478">
    <property type="entry name" value="PDZ"/>
</dbReference>
<dbReference type="SMART" id="SM00228">
    <property type="entry name" value="PDZ"/>
    <property type="match status" value="1"/>
</dbReference>
<feature type="region of interest" description="Disordered" evidence="1">
    <location>
        <begin position="631"/>
        <end position="714"/>
    </location>
</feature>
<feature type="compositionally biased region" description="Basic and acidic residues" evidence="1">
    <location>
        <begin position="333"/>
        <end position="348"/>
    </location>
</feature>
<feature type="compositionally biased region" description="Low complexity" evidence="1">
    <location>
        <begin position="110"/>
        <end position="119"/>
    </location>
</feature>
<evidence type="ECO:0000256" key="1">
    <source>
        <dbReference type="SAM" id="MobiDB-lite"/>
    </source>
</evidence>
<protein>
    <recommendedName>
        <fullName evidence="2">PDZ domain-containing protein</fullName>
    </recommendedName>
</protein>
<feature type="compositionally biased region" description="Low complexity" evidence="1">
    <location>
        <begin position="85"/>
        <end position="102"/>
    </location>
</feature>
<dbReference type="PROSITE" id="PS50106">
    <property type="entry name" value="PDZ"/>
    <property type="match status" value="1"/>
</dbReference>
<dbReference type="Gene3D" id="2.30.42.10">
    <property type="match status" value="1"/>
</dbReference>
<evidence type="ECO:0000313" key="3">
    <source>
        <dbReference type="EMBL" id="ROT77604.1"/>
    </source>
</evidence>
<proteinExistence type="predicted"/>
<evidence type="ECO:0000259" key="2">
    <source>
        <dbReference type="PROSITE" id="PS50106"/>
    </source>
</evidence>
<dbReference type="PANTHER" id="PTHR45872:SF2">
    <property type="entry name" value="RHO GUANINE NUCLEOTIDE EXCHANGE FACTOR 2, ISOFORM D"/>
    <property type="match status" value="1"/>
</dbReference>
<dbReference type="InterPro" id="IPR036034">
    <property type="entry name" value="PDZ_sf"/>
</dbReference>
<dbReference type="GO" id="GO:0005085">
    <property type="term" value="F:guanyl-nucleotide exchange factor activity"/>
    <property type="evidence" value="ECO:0007669"/>
    <property type="project" value="TreeGrafter"/>
</dbReference>
<feature type="compositionally biased region" description="Pro residues" evidence="1">
    <location>
        <begin position="204"/>
        <end position="241"/>
    </location>
</feature>
<feature type="compositionally biased region" description="Pro residues" evidence="1">
    <location>
        <begin position="738"/>
        <end position="763"/>
    </location>
</feature>
<dbReference type="SUPFAM" id="SSF50156">
    <property type="entry name" value="PDZ domain-like"/>
    <property type="match status" value="1"/>
</dbReference>
<dbReference type="GO" id="GO:0005737">
    <property type="term" value="C:cytoplasm"/>
    <property type="evidence" value="ECO:0007669"/>
    <property type="project" value="TreeGrafter"/>
</dbReference>
<name>A0A3R7MAQ6_PENVA</name>
<dbReference type="AlphaFoldDB" id="A0A3R7MAQ6"/>
<dbReference type="GO" id="GO:0001664">
    <property type="term" value="F:G protein-coupled receptor binding"/>
    <property type="evidence" value="ECO:0007669"/>
    <property type="project" value="TreeGrafter"/>
</dbReference>
<sequence>MAKERSLPSLSHTTSPSTLSSPPPPIPPSFTESPPSPPFPSLLLSPPIPLPTPILLMSFHPAPSSPLSFLHLLYLPTSPHPHTPLLPHSLPPTSSTSLRSLPPHVPSSPPSHSSSTSPSSLPPLLPSPLTLLLPPHLPPCPFTPPPDTPPPPPPPFLPPPPPLPSPHLSPLPHLPPHLPISPSPPSTPPITFLHLPQSFLPHLPQLPPPPHTPPPLPPTSPMSLPPPPPDTPPPPHLPSSLPPHLLHLPRSLLPHLPNVSFLPHSPSLSTSPPLLLHLPHSLPPNLFPPPPPHTSPSFKPQDEIWLHRRRPRLRVIHISLHIVVLCKSLASGRRDGREQAGEGGEEKVPGGGEASPSPHDHVWGRPLLACASRCVIYTSFYEPPRDTGLCHVTLMTPRVPVGTSALSLHDGGSAEKGFWRNRSRLESIVEGEDSGPGLEGDPYPLRTVGIHRGERGYGVTVSGESPVIVQDVKDGGPAALAGVKKGDSIIKVNGNLVSQVNHKEVVEIIKSTQYVKLTLRSCPEGEVPNLTSPQDTSHRPLPPTPSSKSNERITAPLPVNTQLQNQMEMNKGKMLTMYLDKQRRVRDNIIVELQRGPSKVLQRNLEKELDSINRQIAKIQEELKNMKDIEAQSASSVSEPGSRPTSHCRTKSSPDPLGLHSSPGPCRLSGSDSVSDLSQTGSNTNRSKVSSVYSEDMVQGEPPGTPPPPYGYLPADEADENYSVIMDDCDGGGEFAPSAPPLPSLPGPPLPSRPSLPGLPPKPGPPWAGSTIVSLLSLLFPHTLVPRTKLCPLRRQAPPACCGRRCERRPPLRLAEVVLDEVIGWKKYFQKPFVRSKGTRRPGRLGGTSHSKAHCGFLVGCARLTGPTLALRKVEADGPGLHA</sequence>
<dbReference type="PANTHER" id="PTHR45872">
    <property type="entry name" value="RHO GUANINE NUCLEOTIDE EXCHANGE FACTOR 2, ISOFORM D"/>
    <property type="match status" value="1"/>
</dbReference>
<dbReference type="Proteomes" id="UP000283509">
    <property type="component" value="Unassembled WGS sequence"/>
</dbReference>
<accession>A0A3R7MAQ6</accession>